<evidence type="ECO:0000313" key="9">
    <source>
        <dbReference type="Proteomes" id="UP000460221"/>
    </source>
</evidence>
<dbReference type="InterPro" id="IPR017937">
    <property type="entry name" value="Thioredoxin_CS"/>
</dbReference>
<keyword evidence="3" id="KW-0249">Electron transport</keyword>
<evidence type="ECO:0000256" key="4">
    <source>
        <dbReference type="ARBA" id="ARBA00023157"/>
    </source>
</evidence>
<sequence length="128" mass="13904">MATTELTTQNFDDVVGGEGTVLVDFWASWCGPCRQFGPVFEKSSEKHPELTFGKVDTEAQQALAQAFQIRSIPTLMVVRDGVVLYSQPGALPADALEDLIEQASKVDMDQVRKEIAEQQAKAATTADA</sequence>
<evidence type="ECO:0000256" key="5">
    <source>
        <dbReference type="ARBA" id="ARBA00023284"/>
    </source>
</evidence>
<accession>A0A7K1FN36</accession>
<dbReference type="FunFam" id="3.40.30.10:FF:000155">
    <property type="entry name" value="Thioredoxin"/>
    <property type="match status" value="1"/>
</dbReference>
<dbReference type="InterPro" id="IPR036249">
    <property type="entry name" value="Thioredoxin-like_sf"/>
</dbReference>
<dbReference type="EMBL" id="WLYK01000006">
    <property type="protein sequence ID" value="MTD15582.1"/>
    <property type="molecule type" value="Genomic_DNA"/>
</dbReference>
<name>A0A7K1FN36_9ACTN</name>
<protein>
    <recommendedName>
        <fullName evidence="6">Thioredoxin</fullName>
    </recommendedName>
</protein>
<dbReference type="PANTHER" id="PTHR45663:SF40">
    <property type="entry name" value="THIOREDOXIN 2"/>
    <property type="match status" value="1"/>
</dbReference>
<dbReference type="Pfam" id="PF00085">
    <property type="entry name" value="Thioredoxin"/>
    <property type="match status" value="1"/>
</dbReference>
<dbReference type="InterPro" id="IPR013766">
    <property type="entry name" value="Thioredoxin_domain"/>
</dbReference>
<dbReference type="CDD" id="cd02947">
    <property type="entry name" value="TRX_family"/>
    <property type="match status" value="1"/>
</dbReference>
<comment type="similarity">
    <text evidence="1">Belongs to the thioredoxin family.</text>
</comment>
<comment type="caution">
    <text evidence="8">The sequence shown here is derived from an EMBL/GenBank/DDBJ whole genome shotgun (WGS) entry which is preliminary data.</text>
</comment>
<dbReference type="PROSITE" id="PS51352">
    <property type="entry name" value="THIOREDOXIN_2"/>
    <property type="match status" value="1"/>
</dbReference>
<dbReference type="NCBIfam" id="TIGR01068">
    <property type="entry name" value="thioredoxin"/>
    <property type="match status" value="1"/>
</dbReference>
<evidence type="ECO:0000259" key="7">
    <source>
        <dbReference type="PROSITE" id="PS51352"/>
    </source>
</evidence>
<dbReference type="PANTHER" id="PTHR45663">
    <property type="entry name" value="GEO12009P1"/>
    <property type="match status" value="1"/>
</dbReference>
<feature type="domain" description="Thioredoxin" evidence="7">
    <location>
        <begin position="1"/>
        <end position="105"/>
    </location>
</feature>
<keyword evidence="2" id="KW-0813">Transport</keyword>
<keyword evidence="9" id="KW-1185">Reference proteome</keyword>
<evidence type="ECO:0000313" key="8">
    <source>
        <dbReference type="EMBL" id="MTD15582.1"/>
    </source>
</evidence>
<organism evidence="8 9">
    <name type="scientific">Nakamurella alba</name>
    <dbReference type="NCBI Taxonomy" id="2665158"/>
    <lineage>
        <taxon>Bacteria</taxon>
        <taxon>Bacillati</taxon>
        <taxon>Actinomycetota</taxon>
        <taxon>Actinomycetes</taxon>
        <taxon>Nakamurellales</taxon>
        <taxon>Nakamurellaceae</taxon>
        <taxon>Nakamurella</taxon>
    </lineage>
</organism>
<evidence type="ECO:0000256" key="2">
    <source>
        <dbReference type="ARBA" id="ARBA00022448"/>
    </source>
</evidence>
<dbReference type="RefSeq" id="WP_154769555.1">
    <property type="nucleotide sequence ID" value="NZ_WLYK01000006.1"/>
</dbReference>
<dbReference type="InterPro" id="IPR005746">
    <property type="entry name" value="Thioredoxin"/>
</dbReference>
<proteinExistence type="inferred from homology"/>
<evidence type="ECO:0000256" key="3">
    <source>
        <dbReference type="ARBA" id="ARBA00022982"/>
    </source>
</evidence>
<dbReference type="GO" id="GO:0015035">
    <property type="term" value="F:protein-disulfide reductase activity"/>
    <property type="evidence" value="ECO:0007669"/>
    <property type="project" value="UniProtKB-UniRule"/>
</dbReference>
<dbReference type="Proteomes" id="UP000460221">
    <property type="component" value="Unassembled WGS sequence"/>
</dbReference>
<dbReference type="GO" id="GO:0005829">
    <property type="term" value="C:cytosol"/>
    <property type="evidence" value="ECO:0007669"/>
    <property type="project" value="TreeGrafter"/>
</dbReference>
<dbReference type="PROSITE" id="PS00194">
    <property type="entry name" value="THIOREDOXIN_1"/>
    <property type="match status" value="1"/>
</dbReference>
<evidence type="ECO:0000256" key="6">
    <source>
        <dbReference type="NCBIfam" id="TIGR01068"/>
    </source>
</evidence>
<dbReference type="AlphaFoldDB" id="A0A7K1FN36"/>
<dbReference type="PRINTS" id="PR00421">
    <property type="entry name" value="THIOREDOXIN"/>
</dbReference>
<evidence type="ECO:0000256" key="1">
    <source>
        <dbReference type="ARBA" id="ARBA00008987"/>
    </source>
</evidence>
<dbReference type="SUPFAM" id="SSF52833">
    <property type="entry name" value="Thioredoxin-like"/>
    <property type="match status" value="1"/>
</dbReference>
<keyword evidence="5" id="KW-0676">Redox-active center</keyword>
<dbReference type="Gene3D" id="3.40.30.10">
    <property type="entry name" value="Glutaredoxin"/>
    <property type="match status" value="1"/>
</dbReference>
<reference evidence="8 9" key="1">
    <citation type="submission" date="2019-11" db="EMBL/GenBank/DDBJ databases">
        <authorList>
            <person name="Jiang L.-Q."/>
        </authorList>
    </citation>
    <scope>NUCLEOTIDE SEQUENCE [LARGE SCALE GENOMIC DNA]</scope>
    <source>
        <strain evidence="8 9">YIM 132087</strain>
    </source>
</reference>
<gene>
    <name evidence="8" type="primary">trxA</name>
    <name evidence="8" type="ORF">GIS00_16740</name>
</gene>
<keyword evidence="4" id="KW-1015">Disulfide bond</keyword>